<dbReference type="InterPro" id="IPR018392">
    <property type="entry name" value="LysM"/>
</dbReference>
<reference evidence="2" key="1">
    <citation type="submission" date="2020-08" db="EMBL/GenBank/DDBJ databases">
        <title>Genome public.</title>
        <authorList>
            <person name="Liu C."/>
            <person name="Sun Q."/>
        </authorList>
    </citation>
    <scope>NUCLEOTIDE SEQUENCE</scope>
    <source>
        <strain evidence="2">NSJ-51</strain>
    </source>
</reference>
<name>A0A8J6JH49_9FIRM</name>
<dbReference type="Proteomes" id="UP000661435">
    <property type="component" value="Unassembled WGS sequence"/>
</dbReference>
<dbReference type="Pfam" id="PF01476">
    <property type="entry name" value="LysM"/>
    <property type="match status" value="1"/>
</dbReference>
<evidence type="ECO:0000313" key="3">
    <source>
        <dbReference type="Proteomes" id="UP000661435"/>
    </source>
</evidence>
<dbReference type="EMBL" id="JACOPP010000013">
    <property type="protein sequence ID" value="MBC5734160.1"/>
    <property type="molecule type" value="Genomic_DNA"/>
</dbReference>
<comment type="caution">
    <text evidence="2">The sequence shown here is derived from an EMBL/GenBank/DDBJ whole genome shotgun (WGS) entry which is preliminary data.</text>
</comment>
<feature type="domain" description="LysM" evidence="1">
    <location>
        <begin position="13"/>
        <end position="43"/>
    </location>
</feature>
<dbReference type="AlphaFoldDB" id="A0A8J6JH49"/>
<protein>
    <submittedName>
        <fullName evidence="2">LysM peptidoglycan-binding domain-containing protein</fullName>
    </submittedName>
</protein>
<evidence type="ECO:0000313" key="2">
    <source>
        <dbReference type="EMBL" id="MBC5734160.1"/>
    </source>
</evidence>
<evidence type="ECO:0000259" key="1">
    <source>
        <dbReference type="Pfam" id="PF01476"/>
    </source>
</evidence>
<sequence length="44" mass="4661">MLYVGGYPLGHRQRHGATVAALAPLNRIADPDLIVPGQVLELPA</sequence>
<organism evidence="2 3">
    <name type="scientific">Lawsonibacter hominis</name>
    <dbReference type="NCBI Taxonomy" id="2763053"/>
    <lineage>
        <taxon>Bacteria</taxon>
        <taxon>Bacillati</taxon>
        <taxon>Bacillota</taxon>
        <taxon>Clostridia</taxon>
        <taxon>Eubacteriales</taxon>
        <taxon>Oscillospiraceae</taxon>
        <taxon>Lawsonibacter</taxon>
    </lineage>
</organism>
<dbReference type="Gene3D" id="3.10.350.10">
    <property type="entry name" value="LysM domain"/>
    <property type="match status" value="1"/>
</dbReference>
<dbReference type="InterPro" id="IPR036779">
    <property type="entry name" value="LysM_dom_sf"/>
</dbReference>
<proteinExistence type="predicted"/>
<keyword evidence="3" id="KW-1185">Reference proteome</keyword>
<gene>
    <name evidence="2" type="ORF">H8S57_10545</name>
</gene>
<accession>A0A8J6JH49</accession>